<dbReference type="InterPro" id="IPR048687">
    <property type="entry name" value="HVO_2248-like"/>
</dbReference>
<dbReference type="Pfam" id="PF21535">
    <property type="entry name" value="HVO_2248"/>
    <property type="match status" value="1"/>
</dbReference>
<dbReference type="Proteomes" id="UP001596333">
    <property type="component" value="Unassembled WGS sequence"/>
</dbReference>
<sequence length="269" mass="31387">MRRHRWEDGANVLYERAVRIPLANEEDERTLHRHMMRIADARVHKSELLADPNVPLTEAYEYEHTQTRRGFEHRLQQLAGDDYHAVADAYIRGDRDDWIGALAVYYQECDYRLQERYTLDDEIFFLAILRYPDCFTVNLGFAVGDVTAAAVRYESTQHDDTDLTRRHRERYHAECQYSQREAAEYIRENVDCIRDAFPDPDATPLEDRRYGGFVHITGRRGPVFSEYLGSLRPDPDRFDGPAVIPGLVPEGPEVRRAKRDLLVEPEFVA</sequence>
<accession>A0ABD5UHJ8</accession>
<name>A0ABD5UHJ8_9EURY</name>
<gene>
    <name evidence="1" type="ORF">ACFQEY_00750</name>
</gene>
<evidence type="ECO:0000313" key="1">
    <source>
        <dbReference type="EMBL" id="MFC6887587.1"/>
    </source>
</evidence>
<protein>
    <submittedName>
        <fullName evidence="1">Uncharacterized protein</fullName>
    </submittedName>
</protein>
<comment type="caution">
    <text evidence="1">The sequence shown here is derived from an EMBL/GenBank/DDBJ whole genome shotgun (WGS) entry which is preliminary data.</text>
</comment>
<proteinExistence type="predicted"/>
<keyword evidence="2" id="KW-1185">Reference proteome</keyword>
<reference evidence="1 2" key="1">
    <citation type="journal article" date="2019" name="Int. J. Syst. Evol. Microbiol.">
        <title>The Global Catalogue of Microorganisms (GCM) 10K type strain sequencing project: providing services to taxonomists for standard genome sequencing and annotation.</title>
        <authorList>
            <consortium name="The Broad Institute Genomics Platform"/>
            <consortium name="The Broad Institute Genome Sequencing Center for Infectious Disease"/>
            <person name="Wu L."/>
            <person name="Ma J."/>
        </authorList>
    </citation>
    <scope>NUCLEOTIDE SEQUENCE [LARGE SCALE GENOMIC DNA]</scope>
    <source>
        <strain evidence="1 2">Y73</strain>
    </source>
</reference>
<evidence type="ECO:0000313" key="2">
    <source>
        <dbReference type="Proteomes" id="UP001596333"/>
    </source>
</evidence>
<organism evidence="1 2">
    <name type="scientific">Halorubrum trueperi</name>
    <dbReference type="NCBI Taxonomy" id="2004704"/>
    <lineage>
        <taxon>Archaea</taxon>
        <taxon>Methanobacteriati</taxon>
        <taxon>Methanobacteriota</taxon>
        <taxon>Stenosarchaea group</taxon>
        <taxon>Halobacteria</taxon>
        <taxon>Halobacteriales</taxon>
        <taxon>Haloferacaceae</taxon>
        <taxon>Halorubrum</taxon>
    </lineage>
</organism>
<dbReference type="RefSeq" id="WP_379763796.1">
    <property type="nucleotide sequence ID" value="NZ_JBHSXI010000001.1"/>
</dbReference>
<dbReference type="AlphaFoldDB" id="A0ABD5UHJ8"/>
<dbReference type="EMBL" id="JBHSXI010000001">
    <property type="protein sequence ID" value="MFC6887587.1"/>
    <property type="molecule type" value="Genomic_DNA"/>
</dbReference>